<gene>
    <name evidence="13" type="ORF">OESDEN_05210</name>
</gene>
<dbReference type="PANTHER" id="PTHR46802:SF1">
    <property type="entry name" value="TYROSINE-PROTEIN KINASE BAZ1B"/>
    <property type="match status" value="1"/>
</dbReference>
<dbReference type="InterPro" id="IPR019786">
    <property type="entry name" value="Zinc_finger_PHD-type_CS"/>
</dbReference>
<dbReference type="GO" id="GO:0006974">
    <property type="term" value="P:DNA damage response"/>
    <property type="evidence" value="ECO:0007669"/>
    <property type="project" value="TreeGrafter"/>
</dbReference>
<name>A0A0B1TC45_OESDE</name>
<feature type="region of interest" description="Disordered" evidence="9">
    <location>
        <begin position="151"/>
        <end position="201"/>
    </location>
</feature>
<feature type="region of interest" description="Disordered" evidence="9">
    <location>
        <begin position="936"/>
        <end position="982"/>
    </location>
</feature>
<dbReference type="AlphaFoldDB" id="A0A0B1TC45"/>
<evidence type="ECO:0000256" key="7">
    <source>
        <dbReference type="PROSITE-ProRule" id="PRU00475"/>
    </source>
</evidence>
<dbReference type="GO" id="GO:0008270">
    <property type="term" value="F:zinc ion binding"/>
    <property type="evidence" value="ECO:0007669"/>
    <property type="project" value="UniProtKB-KW"/>
</dbReference>
<evidence type="ECO:0000256" key="3">
    <source>
        <dbReference type="ARBA" id="ARBA00022771"/>
    </source>
</evidence>
<evidence type="ECO:0000313" key="13">
    <source>
        <dbReference type="EMBL" id="KHJ94859.1"/>
    </source>
</evidence>
<sequence>MHQENDRLKQLRDKIEKPVLQELCNRIHHSTYSLDDLVESIEEYLEGYFIKGEHVDFSVAKDSVVQAKIVGVEKKGGTIFYTVEYDGKEIGKINGRDLRRCYEITESDIRSLILLMAFHQHGKAWQIEENYKKEFNVKDKLAPIFCSSSHSKLSNKIPNTTGREAENPTGLDKFITSGSVPNKNNKSSASESSPFLTSQSRREKRFSSAVKKLQDAWRRRDEPEFYTAASWSAKVLSGVQIDKIPHECHRFAVRHAYNKVKDAETLKKLRTKDERKKFREKVHQERHQHQKIMMAKIKAYFNQKTYDDDLKICDKPLPCPGRIVAVPDGQSLLFTDCLVLTQFLSSLRKFIEADHKFTAKELLDAVHNGRVGFMKCTSKLLGSLLKTLLQDPQHKKLSHFDVRLHEFPIEENTVSELCRAFLMLSASDEEEDEEDVESSANANNVDDGVDNDGDEHAVESGRETPGPKDISQIDIDVCQTFLDRFSDDKEFWELTAEEQLGILGLILNRVLDLRSFKDYIGNDAADGPIHNLKEKISKVTEQVNSWQEELSKIPEIEEVVDITQISRSQARERAEVQKKKDTLERKIEESKNKLEELLEKLALERVMKNQAKRISPIGQDRHFRNYYWFHGNTADDGIWIQDFGLTSYEKFVRECIKAGKPFDEEVESDGLKNIIASGETRTASENADSLMPETKSNEEWPTLEPESYKEIWYRLPDVQSFDDLVTSLGKSLSKQREVIVGSITRGNARDSKSPDPVEEGDEDLCHESLSPLRKSIVQLASDLSDSYLTKIGSLDAFEAEILCCPTINEIKQKLSELADSINPTAIVKRNMKAALQTGHFSCFILDRWKHRLASCHNASAVHLLRSYLDSRIDWNKSVVEKRCNSCGSRRSPESKIACDNCALVVHFYCTRPKLQEKPTFWLCPTCKVAELKKNKEATNQRSATKPNYKDEDECSEGETVEDESDASYSEADDDFFSNKPRRPTKRKGFSIFDDEVDEKTLRAKRPKVNKVTEDCLDLLNRVKSSNRLYRALQAIPPGRATRRAVPSSIDSLEKEIPQYASLSSFAADLNAFFKHAHTYLEEHNERKLEELENLLSELQLHSIIKVR</sequence>
<evidence type="ECO:0000256" key="4">
    <source>
        <dbReference type="ARBA" id="ARBA00022833"/>
    </source>
</evidence>
<dbReference type="InterPro" id="IPR047174">
    <property type="entry name" value="BAZ1B"/>
</dbReference>
<feature type="domain" description="WAC" evidence="12">
    <location>
        <begin position="1"/>
        <end position="61"/>
    </location>
</feature>
<feature type="compositionally biased region" description="Basic and acidic residues" evidence="9">
    <location>
        <begin position="454"/>
        <end position="466"/>
    </location>
</feature>
<dbReference type="PROSITE" id="PS50827">
    <property type="entry name" value="DDT"/>
    <property type="match status" value="1"/>
</dbReference>
<comment type="subcellular location">
    <subcellularLocation>
        <location evidence="1 7">Nucleus</location>
    </subcellularLocation>
</comment>
<keyword evidence="4" id="KW-0862">Zinc</keyword>
<feature type="compositionally biased region" description="Low complexity" evidence="9">
    <location>
        <begin position="182"/>
        <end position="193"/>
    </location>
</feature>
<dbReference type="InterPro" id="IPR001965">
    <property type="entry name" value="Znf_PHD"/>
</dbReference>
<evidence type="ECO:0008006" key="15">
    <source>
        <dbReference type="Google" id="ProtNLM"/>
    </source>
</evidence>
<keyword evidence="3 6" id="KW-0863">Zinc-finger</keyword>
<feature type="domain" description="PHD-type" evidence="10">
    <location>
        <begin position="880"/>
        <end position="929"/>
    </location>
</feature>
<evidence type="ECO:0000313" key="14">
    <source>
        <dbReference type="Proteomes" id="UP000053660"/>
    </source>
</evidence>
<evidence type="ECO:0000259" key="10">
    <source>
        <dbReference type="PROSITE" id="PS50016"/>
    </source>
</evidence>
<dbReference type="PROSITE" id="PS51136">
    <property type="entry name" value="WAC"/>
    <property type="match status" value="1"/>
</dbReference>
<dbReference type="PROSITE" id="PS50016">
    <property type="entry name" value="ZF_PHD_2"/>
    <property type="match status" value="1"/>
</dbReference>
<evidence type="ECO:0000256" key="6">
    <source>
        <dbReference type="PROSITE-ProRule" id="PRU00146"/>
    </source>
</evidence>
<keyword evidence="5 7" id="KW-0539">Nucleus</keyword>
<evidence type="ECO:0000256" key="1">
    <source>
        <dbReference type="ARBA" id="ARBA00004123"/>
    </source>
</evidence>
<reference evidence="13 14" key="1">
    <citation type="submission" date="2014-03" db="EMBL/GenBank/DDBJ databases">
        <title>Draft genome of the hookworm Oesophagostomum dentatum.</title>
        <authorList>
            <person name="Mitreva M."/>
        </authorList>
    </citation>
    <scope>NUCLEOTIDE SEQUENCE [LARGE SCALE GENOMIC DNA]</scope>
    <source>
        <strain evidence="13 14">OD-Hann</strain>
    </source>
</reference>
<dbReference type="Pfam" id="PF00628">
    <property type="entry name" value="PHD"/>
    <property type="match status" value="1"/>
</dbReference>
<dbReference type="EMBL" id="KN550177">
    <property type="protein sequence ID" value="KHJ94859.1"/>
    <property type="molecule type" value="Genomic_DNA"/>
</dbReference>
<feature type="region of interest" description="Disordered" evidence="9">
    <location>
        <begin position="681"/>
        <end position="701"/>
    </location>
</feature>
<evidence type="ECO:0000256" key="9">
    <source>
        <dbReference type="SAM" id="MobiDB-lite"/>
    </source>
</evidence>
<evidence type="ECO:0000256" key="2">
    <source>
        <dbReference type="ARBA" id="ARBA00022723"/>
    </source>
</evidence>
<keyword evidence="14" id="KW-1185">Reference proteome</keyword>
<evidence type="ECO:0000259" key="11">
    <source>
        <dbReference type="PROSITE" id="PS50827"/>
    </source>
</evidence>
<dbReference type="GO" id="GO:0140801">
    <property type="term" value="F:histone H2AXY142 kinase activity"/>
    <property type="evidence" value="ECO:0007669"/>
    <property type="project" value="InterPro"/>
</dbReference>
<feature type="region of interest" description="Disordered" evidence="9">
    <location>
        <begin position="432"/>
        <end position="470"/>
    </location>
</feature>
<keyword evidence="8" id="KW-0175">Coiled coil</keyword>
<keyword evidence="2" id="KW-0479">Metal-binding</keyword>
<dbReference type="SMART" id="SM00249">
    <property type="entry name" value="PHD"/>
    <property type="match status" value="1"/>
</dbReference>
<dbReference type="PROSITE" id="PS01359">
    <property type="entry name" value="ZF_PHD_1"/>
    <property type="match status" value="1"/>
</dbReference>
<dbReference type="SUPFAM" id="SSF57903">
    <property type="entry name" value="FYVE/PHD zinc finger"/>
    <property type="match status" value="1"/>
</dbReference>
<feature type="coiled-coil region" evidence="8">
    <location>
        <begin position="529"/>
        <end position="611"/>
    </location>
</feature>
<dbReference type="InterPro" id="IPR013136">
    <property type="entry name" value="WSTF_Acf1_Cbp146"/>
</dbReference>
<dbReference type="InterPro" id="IPR019787">
    <property type="entry name" value="Znf_PHD-finger"/>
</dbReference>
<evidence type="ECO:0000256" key="5">
    <source>
        <dbReference type="ARBA" id="ARBA00023242"/>
    </source>
</evidence>
<feature type="domain" description="DDT" evidence="11">
    <location>
        <begin position="331"/>
        <end position="394"/>
    </location>
</feature>
<dbReference type="InterPro" id="IPR011011">
    <property type="entry name" value="Znf_FYVE_PHD"/>
</dbReference>
<dbReference type="GO" id="GO:0090535">
    <property type="term" value="C:WICH complex"/>
    <property type="evidence" value="ECO:0007669"/>
    <property type="project" value="InterPro"/>
</dbReference>
<evidence type="ECO:0000256" key="8">
    <source>
        <dbReference type="SAM" id="Coils"/>
    </source>
</evidence>
<evidence type="ECO:0000259" key="12">
    <source>
        <dbReference type="PROSITE" id="PS51136"/>
    </source>
</evidence>
<dbReference type="Proteomes" id="UP000053660">
    <property type="component" value="Unassembled WGS sequence"/>
</dbReference>
<protein>
    <recommendedName>
        <fullName evidence="15">PHD-finger</fullName>
    </recommendedName>
</protein>
<feature type="compositionally biased region" description="Acidic residues" evidence="9">
    <location>
        <begin position="950"/>
        <end position="975"/>
    </location>
</feature>
<proteinExistence type="predicted"/>
<dbReference type="GO" id="GO:0042393">
    <property type="term" value="F:histone binding"/>
    <property type="evidence" value="ECO:0007669"/>
    <property type="project" value="TreeGrafter"/>
</dbReference>
<feature type="compositionally biased region" description="Polar residues" evidence="9">
    <location>
        <begin position="151"/>
        <end position="162"/>
    </location>
</feature>
<dbReference type="PANTHER" id="PTHR46802">
    <property type="entry name" value="TYROSINE-PROTEIN KINASE BAZ1B"/>
    <property type="match status" value="1"/>
</dbReference>
<dbReference type="OrthoDB" id="5821632at2759"/>
<dbReference type="Gene3D" id="2.30.30.1150">
    <property type="match status" value="1"/>
</dbReference>
<accession>A0A0B1TC45</accession>
<dbReference type="InterPro" id="IPR018501">
    <property type="entry name" value="DDT_dom"/>
</dbReference>
<organism evidence="13 14">
    <name type="scientific">Oesophagostomum dentatum</name>
    <name type="common">Nodular worm</name>
    <dbReference type="NCBI Taxonomy" id="61180"/>
    <lineage>
        <taxon>Eukaryota</taxon>
        <taxon>Metazoa</taxon>
        <taxon>Ecdysozoa</taxon>
        <taxon>Nematoda</taxon>
        <taxon>Chromadorea</taxon>
        <taxon>Rhabditida</taxon>
        <taxon>Rhabditina</taxon>
        <taxon>Rhabditomorpha</taxon>
        <taxon>Strongyloidea</taxon>
        <taxon>Strongylidae</taxon>
        <taxon>Oesophagostomum</taxon>
    </lineage>
</organism>